<dbReference type="InterPro" id="IPR003661">
    <property type="entry name" value="HisK_dim/P_dom"/>
</dbReference>
<dbReference type="InterPro" id="IPR003018">
    <property type="entry name" value="GAF"/>
</dbReference>
<reference evidence="12" key="1">
    <citation type="submission" date="2017-01" db="EMBL/GenBank/DDBJ databases">
        <authorList>
            <person name="Brunel B."/>
        </authorList>
    </citation>
    <scope>NUCLEOTIDE SEQUENCE [LARGE SCALE GENOMIC DNA]</scope>
</reference>
<evidence type="ECO:0000313" key="12">
    <source>
        <dbReference type="Proteomes" id="UP000188388"/>
    </source>
</evidence>
<dbReference type="CDD" id="cd16922">
    <property type="entry name" value="HATPase_EvgS-ArcB-TorS-like"/>
    <property type="match status" value="1"/>
</dbReference>
<dbReference type="InterPro" id="IPR005467">
    <property type="entry name" value="His_kinase_dom"/>
</dbReference>
<dbReference type="CDD" id="cd06225">
    <property type="entry name" value="HAMP"/>
    <property type="match status" value="1"/>
</dbReference>
<name>A0A1R3V366_9HYPH</name>
<dbReference type="SMART" id="SM00304">
    <property type="entry name" value="HAMP"/>
    <property type="match status" value="1"/>
</dbReference>
<evidence type="ECO:0000256" key="3">
    <source>
        <dbReference type="ARBA" id="ARBA00012438"/>
    </source>
</evidence>
<keyword evidence="12" id="KW-1185">Reference proteome</keyword>
<dbReference type="Proteomes" id="UP000188388">
    <property type="component" value="Unassembled WGS sequence"/>
</dbReference>
<keyword evidence="4" id="KW-0597">Phosphoprotein</keyword>
<keyword evidence="6" id="KW-0418">Kinase</keyword>
<dbReference type="Gene3D" id="1.10.287.130">
    <property type="match status" value="1"/>
</dbReference>
<feature type="transmembrane region" description="Helical" evidence="8">
    <location>
        <begin position="203"/>
        <end position="228"/>
    </location>
</feature>
<dbReference type="SMART" id="SM00387">
    <property type="entry name" value="HATPase_c"/>
    <property type="match status" value="1"/>
</dbReference>
<dbReference type="GO" id="GO:0000155">
    <property type="term" value="F:phosphorelay sensor kinase activity"/>
    <property type="evidence" value="ECO:0007669"/>
    <property type="project" value="InterPro"/>
</dbReference>
<evidence type="ECO:0000256" key="5">
    <source>
        <dbReference type="ARBA" id="ARBA00022679"/>
    </source>
</evidence>
<dbReference type="SMART" id="SM00388">
    <property type="entry name" value="HisKA"/>
    <property type="match status" value="1"/>
</dbReference>
<dbReference type="InterPro" id="IPR003594">
    <property type="entry name" value="HATPase_dom"/>
</dbReference>
<evidence type="ECO:0000256" key="1">
    <source>
        <dbReference type="ARBA" id="ARBA00000085"/>
    </source>
</evidence>
<proteinExistence type="predicted"/>
<dbReference type="InterPro" id="IPR004358">
    <property type="entry name" value="Sig_transdc_His_kin-like_C"/>
</dbReference>
<dbReference type="PRINTS" id="PR00344">
    <property type="entry name" value="BCTRLSENSOR"/>
</dbReference>
<dbReference type="EMBL" id="FTPD01000001">
    <property type="protein sequence ID" value="SIT52843.1"/>
    <property type="molecule type" value="Genomic_DNA"/>
</dbReference>
<evidence type="ECO:0000259" key="10">
    <source>
        <dbReference type="PROSITE" id="PS50885"/>
    </source>
</evidence>
<dbReference type="Pfam" id="PF02518">
    <property type="entry name" value="HATPase_c"/>
    <property type="match status" value="1"/>
</dbReference>
<dbReference type="SUPFAM" id="SSF47384">
    <property type="entry name" value="Homodimeric domain of signal transducing histidine kinase"/>
    <property type="match status" value="1"/>
</dbReference>
<dbReference type="InterPro" id="IPR036097">
    <property type="entry name" value="HisK_dim/P_sf"/>
</dbReference>
<dbReference type="RefSeq" id="WP_077371805.1">
    <property type="nucleotide sequence ID" value="NZ_FTPD01000001.1"/>
</dbReference>
<dbReference type="GO" id="GO:0009927">
    <property type="term" value="F:histidine phosphotransfer kinase activity"/>
    <property type="evidence" value="ECO:0007669"/>
    <property type="project" value="TreeGrafter"/>
</dbReference>
<dbReference type="Pfam" id="PF00512">
    <property type="entry name" value="HisKA"/>
    <property type="match status" value="1"/>
</dbReference>
<dbReference type="SUPFAM" id="SSF55874">
    <property type="entry name" value="ATPase domain of HSP90 chaperone/DNA topoisomerase II/histidine kinase"/>
    <property type="match status" value="1"/>
</dbReference>
<sequence>MTFLASWTNPNSITNRLVGWVARLPARVQTKLLIAFLSIVGLLIVLGAVGLQVLSGVNDQTNELIKLQRRIAAYRQVQHDTTTQLYGISTALLLQDDRMLDAALRQLNQFGYDLDRMEFVAKAEVEVLGQVRQEYERLTAGVTHVAELVRAGRTEEARKVQLDEIIPSADSLERLTNQLVNMAEADMVAAIETTEGAYGTSRLIVVSFAVGSILLALGLGYIISWSLIEPVKKIETRLSQIAAGDFAQQVAVANRDELGVLAANVNQTSDQLGRLYQEIETRTQQLDEALQQQTATADVLKVISRSTFDLQVVLDTLVESAVRLCRADKGGIVQLLDGVFRYVSTHGYPPSFRAYVDANPLPALAAGRGSAVGRVIEERRIVQIEDVTADPDYRVALIAEAGGFRTVLAAPLLREGDLVGVFVMTRVEPQPFNPKEIALVETFADQAVIAIENARLFEAVQSRTRELAASVGELEALGEVSKAVNSTLDLDTVLKTIVAKAVQLSETDAGTIYVFSTTRQQFRPRANFGMSDELIAAVSHQTIGLADMGIGDAPGRCMPVQFPDLSEEASSFLVRKTIVEAGYRGILIVPLLRPNKIVGALVVRRYKPGAFHEQVVHLLETFAAQSVLAIQNAKLFREIEEKGRELEAASRHKSQFLANMSHELRTPLNSVLGFTELLVDGIYGELPDKAKTTVARVQANGRHLLGLINDVLDLSKIEAGQLTLAIEDYSVAQIVRSTVTAVEPLARAKGLELSTTVAENLPFGRGDERRLTQVLLNLAGNAVKFTETGAVDILADAVDGHFEITVRDTGPGIASKDQALIFEEFQQVDNSSTRQKGGTGLGLAISKRIVEMHGGTIDVESVIGSGSTFRLKVPIRVNEDARAA</sequence>
<evidence type="ECO:0000256" key="2">
    <source>
        <dbReference type="ARBA" id="ARBA00004370"/>
    </source>
</evidence>
<evidence type="ECO:0000313" key="11">
    <source>
        <dbReference type="EMBL" id="SIT52843.1"/>
    </source>
</evidence>
<comment type="subcellular location">
    <subcellularLocation>
        <location evidence="2">Membrane</location>
    </subcellularLocation>
</comment>
<accession>A0A1R3V366</accession>
<dbReference type="Gene3D" id="6.10.340.10">
    <property type="match status" value="1"/>
</dbReference>
<dbReference type="SMART" id="SM00065">
    <property type="entry name" value="GAF"/>
    <property type="match status" value="2"/>
</dbReference>
<feature type="transmembrane region" description="Helical" evidence="8">
    <location>
        <begin position="32"/>
        <end position="54"/>
    </location>
</feature>
<gene>
    <name evidence="11" type="ORF">BQ8794_10213</name>
</gene>
<protein>
    <recommendedName>
        <fullName evidence="3">histidine kinase</fullName>
        <ecNumber evidence="3">2.7.13.3</ecNumber>
    </recommendedName>
</protein>
<dbReference type="AlphaFoldDB" id="A0A1R3V366"/>
<dbReference type="EC" id="2.7.13.3" evidence="3"/>
<evidence type="ECO:0000256" key="4">
    <source>
        <dbReference type="ARBA" id="ARBA00022553"/>
    </source>
</evidence>
<dbReference type="Pfam" id="PF13185">
    <property type="entry name" value="GAF_2"/>
    <property type="match status" value="1"/>
</dbReference>
<dbReference type="PANTHER" id="PTHR43047">
    <property type="entry name" value="TWO-COMPONENT HISTIDINE PROTEIN KINASE"/>
    <property type="match status" value="1"/>
</dbReference>
<keyword evidence="7" id="KW-0902">Two-component regulatory system</keyword>
<keyword evidence="8" id="KW-1133">Transmembrane helix</keyword>
<dbReference type="STRING" id="1631249.BQ8794_10213"/>
<dbReference type="CDD" id="cd00082">
    <property type="entry name" value="HisKA"/>
    <property type="match status" value="1"/>
</dbReference>
<dbReference type="InterPro" id="IPR036890">
    <property type="entry name" value="HATPase_C_sf"/>
</dbReference>
<dbReference type="InterPro" id="IPR029016">
    <property type="entry name" value="GAF-like_dom_sf"/>
</dbReference>
<dbReference type="GO" id="GO:0005886">
    <property type="term" value="C:plasma membrane"/>
    <property type="evidence" value="ECO:0007669"/>
    <property type="project" value="TreeGrafter"/>
</dbReference>
<keyword evidence="8" id="KW-0472">Membrane</keyword>
<evidence type="ECO:0000256" key="6">
    <source>
        <dbReference type="ARBA" id="ARBA00022777"/>
    </source>
</evidence>
<comment type="catalytic activity">
    <reaction evidence="1">
        <text>ATP + protein L-histidine = ADP + protein N-phospho-L-histidine.</text>
        <dbReference type="EC" id="2.7.13.3"/>
    </reaction>
</comment>
<evidence type="ECO:0000256" key="8">
    <source>
        <dbReference type="SAM" id="Phobius"/>
    </source>
</evidence>
<dbReference type="InterPro" id="IPR003660">
    <property type="entry name" value="HAMP_dom"/>
</dbReference>
<dbReference type="Gene3D" id="3.30.450.40">
    <property type="match status" value="2"/>
</dbReference>
<dbReference type="Pfam" id="PF00672">
    <property type="entry name" value="HAMP"/>
    <property type="match status" value="1"/>
</dbReference>
<dbReference type="SUPFAM" id="SSF55781">
    <property type="entry name" value="GAF domain-like"/>
    <property type="match status" value="2"/>
</dbReference>
<dbReference type="FunFam" id="3.30.565.10:FF:000010">
    <property type="entry name" value="Sensor histidine kinase RcsC"/>
    <property type="match status" value="1"/>
</dbReference>
<evidence type="ECO:0000259" key="9">
    <source>
        <dbReference type="PROSITE" id="PS50109"/>
    </source>
</evidence>
<feature type="domain" description="HAMP" evidence="10">
    <location>
        <begin position="225"/>
        <end position="277"/>
    </location>
</feature>
<feature type="domain" description="Histidine kinase" evidence="9">
    <location>
        <begin position="659"/>
        <end position="877"/>
    </location>
</feature>
<evidence type="ECO:0000256" key="7">
    <source>
        <dbReference type="ARBA" id="ARBA00023012"/>
    </source>
</evidence>
<dbReference type="Pfam" id="PF01590">
    <property type="entry name" value="GAF"/>
    <property type="match status" value="1"/>
</dbReference>
<organism evidence="11 12">
    <name type="scientific">Mesorhizobium prunaredense</name>
    <dbReference type="NCBI Taxonomy" id="1631249"/>
    <lineage>
        <taxon>Bacteria</taxon>
        <taxon>Pseudomonadati</taxon>
        <taxon>Pseudomonadota</taxon>
        <taxon>Alphaproteobacteria</taxon>
        <taxon>Hyphomicrobiales</taxon>
        <taxon>Phyllobacteriaceae</taxon>
        <taxon>Mesorhizobium</taxon>
    </lineage>
</organism>
<dbReference type="Gene3D" id="3.30.565.10">
    <property type="entry name" value="Histidine kinase-like ATPase, C-terminal domain"/>
    <property type="match status" value="1"/>
</dbReference>
<keyword evidence="5" id="KW-0808">Transferase</keyword>
<dbReference type="SUPFAM" id="SSF158472">
    <property type="entry name" value="HAMP domain-like"/>
    <property type="match status" value="1"/>
</dbReference>
<dbReference type="PROSITE" id="PS50109">
    <property type="entry name" value="HIS_KIN"/>
    <property type="match status" value="1"/>
</dbReference>
<keyword evidence="8" id="KW-0812">Transmembrane</keyword>
<dbReference type="PANTHER" id="PTHR43047:SF63">
    <property type="entry name" value="HISTIDINE KINASE"/>
    <property type="match status" value="1"/>
</dbReference>
<dbReference type="PROSITE" id="PS50885">
    <property type="entry name" value="HAMP"/>
    <property type="match status" value="1"/>
</dbReference>